<comment type="caution">
    <text evidence="4">The sequence shown here is derived from an EMBL/GenBank/DDBJ whole genome shotgun (WGS) entry which is preliminary data.</text>
</comment>
<dbReference type="Gene3D" id="2.60.40.1120">
    <property type="entry name" value="Carboxypeptidase-like, regulatory domain"/>
    <property type="match status" value="2"/>
</dbReference>
<dbReference type="Pfam" id="PF00691">
    <property type="entry name" value="OmpA"/>
    <property type="match status" value="1"/>
</dbReference>
<sequence length="572" mass="63440">MRLFLALLFSLGIVRALPFHPAAGMRNTVDALPGEKGKLSLYLLYSALTIGENPDGESNYLSLDLINGLSYDFSDNLSLCLGIPLKYDRADGVREKAPGNLELGLKYTRSIGRAGYFGIYPSLYLSHRRIQDSIRVLSTGTQDLGLEFLWSMKGKKGPDISANLGFYNIFFKRGKTAATDLAHLSAGIRYPMGNLSPFLEVSYDWFIFEDIHYKVDKKLYGGSPLRLNLGADLSIGGFNILGGVGIYMTKRTVNGSPPESLYIFPSGNMKFEVFLGFRKDLNFAARTRTRKPIRKGAVEGYIVDSSTGSLIPGVVSIGRRIISAPEGYFRAKDLPAGSLEIRVSAEGYRDSTFTVKVVAGSTVTHDFKMVPEEKEGYVRGKVTSSKTGKPLAARVMLVDLPGFITATNLEGDYFLRVPAGQHRIRAESEGYLPVERDITVGADSTLKLDFALLKPSELTLPVIYFDEKSYDISPEYSRHLRQIAELLKKYPQLKLEICGHASSREGRGEYLDLLSKMRAEAVRDYLIEKLGVDPSRLSVRAYGMLRPVAPNSTPEGRKLNRRVEFRVLTGEI</sequence>
<gene>
    <name evidence="4" type="ORF">ENG67_01020</name>
</gene>
<evidence type="ECO:0000259" key="3">
    <source>
        <dbReference type="PROSITE" id="PS51123"/>
    </source>
</evidence>
<dbReference type="InterPro" id="IPR050330">
    <property type="entry name" value="Bact_OuterMem_StrucFunc"/>
</dbReference>
<dbReference type="SUPFAM" id="SSF49464">
    <property type="entry name" value="Carboxypeptidase regulatory domain-like"/>
    <property type="match status" value="1"/>
</dbReference>
<feature type="domain" description="OmpA-like" evidence="3">
    <location>
        <begin position="452"/>
        <end position="571"/>
    </location>
</feature>
<dbReference type="Pfam" id="PF13620">
    <property type="entry name" value="CarboxypepD_reg"/>
    <property type="match status" value="2"/>
</dbReference>
<dbReference type="CDD" id="cd07185">
    <property type="entry name" value="OmpA_C-like"/>
    <property type="match status" value="1"/>
</dbReference>
<dbReference type="InterPro" id="IPR008969">
    <property type="entry name" value="CarboxyPept-like_regulatory"/>
</dbReference>
<dbReference type="AlphaFoldDB" id="A0A7C0X9Y9"/>
<evidence type="ECO:0000256" key="2">
    <source>
        <dbReference type="SAM" id="SignalP"/>
    </source>
</evidence>
<reference evidence="4" key="1">
    <citation type="journal article" date="2020" name="mSystems">
        <title>Genome- and Community-Level Interaction Insights into Carbon Utilization and Element Cycling Functions of Hydrothermarchaeota in Hydrothermal Sediment.</title>
        <authorList>
            <person name="Zhou Z."/>
            <person name="Liu Y."/>
            <person name="Xu W."/>
            <person name="Pan J."/>
            <person name="Luo Z.H."/>
            <person name="Li M."/>
        </authorList>
    </citation>
    <scope>NUCLEOTIDE SEQUENCE [LARGE SCALE GENOMIC DNA]</scope>
    <source>
        <strain evidence="4">HyVt-237</strain>
    </source>
</reference>
<protein>
    <submittedName>
        <fullName evidence="4">PEGA domain-containing protein</fullName>
    </submittedName>
</protein>
<dbReference type="PANTHER" id="PTHR30329:SF21">
    <property type="entry name" value="LIPOPROTEIN YIAD-RELATED"/>
    <property type="match status" value="1"/>
</dbReference>
<name>A0A7C0X9Y9_UNCW3</name>
<evidence type="ECO:0000313" key="4">
    <source>
        <dbReference type="EMBL" id="HDM89775.1"/>
    </source>
</evidence>
<evidence type="ECO:0000256" key="1">
    <source>
        <dbReference type="PROSITE-ProRule" id="PRU00473"/>
    </source>
</evidence>
<organism evidence="4">
    <name type="scientific">candidate division WOR-3 bacterium</name>
    <dbReference type="NCBI Taxonomy" id="2052148"/>
    <lineage>
        <taxon>Bacteria</taxon>
        <taxon>Bacteria division WOR-3</taxon>
    </lineage>
</organism>
<dbReference type="SUPFAM" id="SSF49452">
    <property type="entry name" value="Starch-binding domain-like"/>
    <property type="match status" value="1"/>
</dbReference>
<dbReference type="GO" id="GO:0030246">
    <property type="term" value="F:carbohydrate binding"/>
    <property type="evidence" value="ECO:0007669"/>
    <property type="project" value="InterPro"/>
</dbReference>
<dbReference type="SUPFAM" id="SSF103088">
    <property type="entry name" value="OmpA-like"/>
    <property type="match status" value="1"/>
</dbReference>
<dbReference type="InterPro" id="IPR036737">
    <property type="entry name" value="OmpA-like_sf"/>
</dbReference>
<dbReference type="GO" id="GO:0016020">
    <property type="term" value="C:membrane"/>
    <property type="evidence" value="ECO:0007669"/>
    <property type="project" value="UniProtKB-UniRule"/>
</dbReference>
<proteinExistence type="predicted"/>
<dbReference type="PROSITE" id="PS51123">
    <property type="entry name" value="OMPA_2"/>
    <property type="match status" value="1"/>
</dbReference>
<dbReference type="Gene3D" id="3.30.1330.60">
    <property type="entry name" value="OmpA-like domain"/>
    <property type="match status" value="1"/>
</dbReference>
<dbReference type="InterPro" id="IPR006665">
    <property type="entry name" value="OmpA-like"/>
</dbReference>
<dbReference type="PANTHER" id="PTHR30329">
    <property type="entry name" value="STATOR ELEMENT OF FLAGELLAR MOTOR COMPLEX"/>
    <property type="match status" value="1"/>
</dbReference>
<accession>A0A7C0X9Y9</accession>
<dbReference type="EMBL" id="DRBW01000038">
    <property type="protein sequence ID" value="HDM89775.1"/>
    <property type="molecule type" value="Genomic_DNA"/>
</dbReference>
<keyword evidence="1" id="KW-0472">Membrane</keyword>
<feature type="chain" id="PRO_5028174005" evidence="2">
    <location>
        <begin position="17"/>
        <end position="572"/>
    </location>
</feature>
<feature type="signal peptide" evidence="2">
    <location>
        <begin position="1"/>
        <end position="16"/>
    </location>
</feature>
<keyword evidence="2" id="KW-0732">Signal</keyword>
<dbReference type="InterPro" id="IPR013784">
    <property type="entry name" value="Carb-bd-like_fold"/>
</dbReference>
<dbReference type="Proteomes" id="UP000885931">
    <property type="component" value="Unassembled WGS sequence"/>
</dbReference>